<organism evidence="1 2">
    <name type="scientific">Telmatocola sphagniphila</name>
    <dbReference type="NCBI Taxonomy" id="1123043"/>
    <lineage>
        <taxon>Bacteria</taxon>
        <taxon>Pseudomonadati</taxon>
        <taxon>Planctomycetota</taxon>
        <taxon>Planctomycetia</taxon>
        <taxon>Gemmatales</taxon>
        <taxon>Gemmataceae</taxon>
    </lineage>
</organism>
<evidence type="ECO:0000313" key="1">
    <source>
        <dbReference type="EMBL" id="QVL33216.1"/>
    </source>
</evidence>
<dbReference type="RefSeq" id="WP_213498106.1">
    <property type="nucleotide sequence ID" value="NZ_CP074694.1"/>
</dbReference>
<dbReference type="EMBL" id="CP074694">
    <property type="protein sequence ID" value="QVL33216.1"/>
    <property type="molecule type" value="Genomic_DNA"/>
</dbReference>
<dbReference type="Proteomes" id="UP000676194">
    <property type="component" value="Chromosome"/>
</dbReference>
<sequence length="46" mass="5059">MCRPINEPTGGKPKSWLSFLNSIFGNDAESIKALQEFMGSVLDAEE</sequence>
<dbReference type="AlphaFoldDB" id="A0A8E6B8R5"/>
<name>A0A8E6B8R5_9BACT</name>
<protein>
    <submittedName>
        <fullName evidence="1">Uncharacterized protein</fullName>
    </submittedName>
</protein>
<evidence type="ECO:0000313" key="2">
    <source>
        <dbReference type="Proteomes" id="UP000676194"/>
    </source>
</evidence>
<accession>A0A8E6B8R5</accession>
<keyword evidence="2" id="KW-1185">Reference proteome</keyword>
<dbReference type="KEGG" id="tsph:KIH39_04680"/>
<proteinExistence type="predicted"/>
<gene>
    <name evidence="1" type="ORF">KIH39_04680</name>
</gene>
<reference evidence="1" key="1">
    <citation type="submission" date="2021-05" db="EMBL/GenBank/DDBJ databases">
        <title>Complete genome sequence of the cellulolytic planctomycete Telmatocola sphagniphila SP2T and characterization of the first cellulase from planctomycetes.</title>
        <authorList>
            <person name="Rakitin A.L."/>
            <person name="Beletsky A.V."/>
            <person name="Naumoff D.G."/>
            <person name="Kulichevskaya I.S."/>
            <person name="Mardanov A.V."/>
            <person name="Ravin N.V."/>
            <person name="Dedysh S.N."/>
        </authorList>
    </citation>
    <scope>NUCLEOTIDE SEQUENCE</scope>
    <source>
        <strain evidence="1">SP2T</strain>
    </source>
</reference>